<name>A0A6P3X5Z5_DINQU</name>
<dbReference type="RefSeq" id="XP_014473801.1">
    <property type="nucleotide sequence ID" value="XM_014618315.1"/>
</dbReference>
<dbReference type="OrthoDB" id="7554243at2759"/>
<evidence type="ECO:0000313" key="3">
    <source>
        <dbReference type="RefSeq" id="XP_014473801.1"/>
    </source>
</evidence>
<reference evidence="3" key="1">
    <citation type="submission" date="2025-08" db="UniProtKB">
        <authorList>
            <consortium name="RefSeq"/>
        </authorList>
    </citation>
    <scope>IDENTIFICATION</scope>
</reference>
<organism evidence="2 3">
    <name type="scientific">Dinoponera quadriceps</name>
    <name type="common">South American ant</name>
    <dbReference type="NCBI Taxonomy" id="609295"/>
    <lineage>
        <taxon>Eukaryota</taxon>
        <taxon>Metazoa</taxon>
        <taxon>Ecdysozoa</taxon>
        <taxon>Arthropoda</taxon>
        <taxon>Hexapoda</taxon>
        <taxon>Insecta</taxon>
        <taxon>Pterygota</taxon>
        <taxon>Neoptera</taxon>
        <taxon>Endopterygota</taxon>
        <taxon>Hymenoptera</taxon>
        <taxon>Apocrita</taxon>
        <taxon>Aculeata</taxon>
        <taxon>Formicoidea</taxon>
        <taxon>Formicidae</taxon>
        <taxon>Ponerinae</taxon>
        <taxon>Ponerini</taxon>
        <taxon>Dinoponera</taxon>
    </lineage>
</organism>
<evidence type="ECO:0000256" key="1">
    <source>
        <dbReference type="SAM" id="MobiDB-lite"/>
    </source>
</evidence>
<proteinExistence type="predicted"/>
<evidence type="ECO:0000313" key="2">
    <source>
        <dbReference type="Proteomes" id="UP000515204"/>
    </source>
</evidence>
<feature type="compositionally biased region" description="Basic and acidic residues" evidence="1">
    <location>
        <begin position="426"/>
        <end position="438"/>
    </location>
</feature>
<keyword evidence="2" id="KW-1185">Reference proteome</keyword>
<dbReference type="GeneID" id="106743956"/>
<gene>
    <name evidence="3" type="primary">LOC106743956</name>
</gene>
<dbReference type="Proteomes" id="UP000515204">
    <property type="component" value="Unplaced"/>
</dbReference>
<accession>A0A6P3X5Z5</accession>
<feature type="region of interest" description="Disordered" evidence="1">
    <location>
        <begin position="383"/>
        <end position="444"/>
    </location>
</feature>
<feature type="non-terminal residue" evidence="3">
    <location>
        <position position="556"/>
    </location>
</feature>
<dbReference type="KEGG" id="dqu:106743956"/>
<sequence length="556" mass="64014">MLVRRCDTTKRDGGAIWFTDRPTTARATVRSANFRTGNGNALRKSHVATPLGETMDNQARDPQFTKVLETCLKMEIGGGREKFAANSLAIARMRTKIRNEISRRKQLKEQVVQKQKISVRLNESLTRLHISNSETMNKVEAMRANIDDQYKLMELRAQEYRDIVADYKNTSDAYHAMYEEFPLAKARNTAKISLRKLQIEHMVMTYKKTEMMTIIQQRERINWVRMRCEIIEFAYFMVERLKLEERLTRLRANHHGKELQSLEMEIQAQHKRQEDQRRLRKRKMLALPKINIPYQQMYVRTPHIRVQHQWIQAENFDDDVSINTMALEKLCITGSTIMSPEEINVESVHEKEYTVVQTESHDPKTPAEKANTRVASDVEMVEKTASADNDIEMKEIHRDEETSRQRSAKTSPRTSLLKHSATTSTHEIEAKRLERKNSEGSSSNRINVSSIVAQEDELLKSSAPKIRKVETVPLLPNLARCPSGATSNIFSPPHHEFCESNLSFFDQDFAKGSMSLYDGSLCNYRLSPISNVSPIRFEGEAPTAAKPLQQPDDKMS</sequence>
<feature type="compositionally biased region" description="Basic and acidic residues" evidence="1">
    <location>
        <begin position="391"/>
        <end position="404"/>
    </location>
</feature>
<protein>
    <submittedName>
        <fullName evidence="3">Uncharacterized protein LOC106743956</fullName>
    </submittedName>
</protein>
<dbReference type="AlphaFoldDB" id="A0A6P3X5Z5"/>